<evidence type="ECO:0000313" key="1">
    <source>
        <dbReference type="EMBL" id="KAH9517503.1"/>
    </source>
</evidence>
<evidence type="ECO:0000313" key="2">
    <source>
        <dbReference type="Proteomes" id="UP000790347"/>
    </source>
</evidence>
<gene>
    <name evidence="1" type="ORF">DERF_008176</name>
</gene>
<organism evidence="1 2">
    <name type="scientific">Dermatophagoides farinae</name>
    <name type="common">American house dust mite</name>
    <dbReference type="NCBI Taxonomy" id="6954"/>
    <lineage>
        <taxon>Eukaryota</taxon>
        <taxon>Metazoa</taxon>
        <taxon>Ecdysozoa</taxon>
        <taxon>Arthropoda</taxon>
        <taxon>Chelicerata</taxon>
        <taxon>Arachnida</taxon>
        <taxon>Acari</taxon>
        <taxon>Acariformes</taxon>
        <taxon>Sarcoptiformes</taxon>
        <taxon>Astigmata</taxon>
        <taxon>Psoroptidia</taxon>
        <taxon>Analgoidea</taxon>
        <taxon>Pyroglyphidae</taxon>
        <taxon>Dermatophagoidinae</taxon>
        <taxon>Dermatophagoides</taxon>
    </lineage>
</organism>
<reference evidence="1" key="2">
    <citation type="journal article" date="2022" name="Res Sq">
        <title>Comparative Genomics Reveals Insights into the Divergent Evolution of Astigmatic Mites and Household Pest Adaptations.</title>
        <authorList>
            <person name="Xiong Q."/>
            <person name="Wan A.T.-Y."/>
            <person name="Liu X.-Y."/>
            <person name="Fung C.S.-H."/>
            <person name="Xiao X."/>
            <person name="Malainual N."/>
            <person name="Hou J."/>
            <person name="Wang L."/>
            <person name="Wang M."/>
            <person name="Yang K."/>
            <person name="Cui Y."/>
            <person name="Leung E."/>
            <person name="Nong W."/>
            <person name="Shin S.-K."/>
            <person name="Au S."/>
            <person name="Jeong K.Y."/>
            <person name="Chew F.T."/>
            <person name="Hui J."/>
            <person name="Leung T.F."/>
            <person name="Tungtrongchitr A."/>
            <person name="Zhong N."/>
            <person name="Liu Z."/>
            <person name="Tsui S."/>
        </authorList>
    </citation>
    <scope>NUCLEOTIDE SEQUENCE</scope>
    <source>
        <strain evidence="1">Derf</strain>
        <tissue evidence="1">Whole organism</tissue>
    </source>
</reference>
<dbReference type="AlphaFoldDB" id="A0A922I0G7"/>
<proteinExistence type="predicted"/>
<keyword evidence="2" id="KW-1185">Reference proteome</keyword>
<dbReference type="EMBL" id="ASGP02000003">
    <property type="protein sequence ID" value="KAH9517503.1"/>
    <property type="molecule type" value="Genomic_DNA"/>
</dbReference>
<accession>A0A922I0G7</accession>
<comment type="caution">
    <text evidence="1">The sequence shown here is derived from an EMBL/GenBank/DDBJ whole genome shotgun (WGS) entry which is preliminary data.</text>
</comment>
<reference evidence="1" key="1">
    <citation type="submission" date="2013-05" db="EMBL/GenBank/DDBJ databases">
        <authorList>
            <person name="Yim A.K.Y."/>
            <person name="Chan T.F."/>
            <person name="Ji K.M."/>
            <person name="Liu X.Y."/>
            <person name="Zhou J.W."/>
            <person name="Li R.Q."/>
            <person name="Yang K.Y."/>
            <person name="Li J."/>
            <person name="Li M."/>
            <person name="Law P.T.W."/>
            <person name="Wu Y.L."/>
            <person name="Cai Z.L."/>
            <person name="Qin H."/>
            <person name="Bao Y."/>
            <person name="Leung R.K.K."/>
            <person name="Ng P.K.S."/>
            <person name="Zou J."/>
            <person name="Zhong X.J."/>
            <person name="Ran P.X."/>
            <person name="Zhong N.S."/>
            <person name="Liu Z.G."/>
            <person name="Tsui S.K.W."/>
        </authorList>
    </citation>
    <scope>NUCLEOTIDE SEQUENCE</scope>
    <source>
        <strain evidence="1">Derf</strain>
        <tissue evidence="1">Whole organism</tissue>
    </source>
</reference>
<sequence length="70" mass="7304">MPKTEKENAAQKECGCSAAATRVGDNGVGFVQSVAKSGTTTTPTLLTGKCLCGSDCKIAIREGDCDRKMY</sequence>
<name>A0A922I0G7_DERFA</name>
<protein>
    <submittedName>
        <fullName evidence="1">Uncharacterized protein</fullName>
    </submittedName>
</protein>
<dbReference type="Proteomes" id="UP000790347">
    <property type="component" value="Unassembled WGS sequence"/>
</dbReference>